<evidence type="ECO:0000313" key="6">
    <source>
        <dbReference type="EMBL" id="GGA99895.1"/>
    </source>
</evidence>
<dbReference type="Gene3D" id="3.40.50.150">
    <property type="entry name" value="Vaccinia Virus protein VP39"/>
    <property type="match status" value="1"/>
</dbReference>
<dbReference type="GO" id="GO:0008170">
    <property type="term" value="F:N-methyltransferase activity"/>
    <property type="evidence" value="ECO:0007669"/>
    <property type="project" value="UniProtKB-ARBA"/>
</dbReference>
<reference evidence="6" key="1">
    <citation type="journal article" date="2014" name="Int. J. Syst. Evol. Microbiol.">
        <title>Complete genome sequence of Corynebacterium casei LMG S-19264T (=DSM 44701T), isolated from a smear-ripened cheese.</title>
        <authorList>
            <consortium name="US DOE Joint Genome Institute (JGI-PGF)"/>
            <person name="Walter F."/>
            <person name="Albersmeier A."/>
            <person name="Kalinowski J."/>
            <person name="Ruckert C."/>
        </authorList>
    </citation>
    <scope>NUCLEOTIDE SEQUENCE</scope>
    <source>
        <strain evidence="6">CGMCC 1.15448</strain>
    </source>
</reference>
<dbReference type="EMBL" id="BMJC01000002">
    <property type="protein sequence ID" value="GGA99895.1"/>
    <property type="molecule type" value="Genomic_DNA"/>
</dbReference>
<evidence type="ECO:0000313" key="7">
    <source>
        <dbReference type="Proteomes" id="UP000607559"/>
    </source>
</evidence>
<sequence>MRKIVKTILNITYRPVLVKYLSVARSHTYKGIGFSVYPGVFHPLFFYSTKLLLRHIERFPLKNRSFLELGAGSGLISLAAARDGAHVTATDINPRAVECIEANKALNGIDMEVLHSDLFEKIPPRPFDIIAVNPPYYRRRPNSDAERAWYCGENGEYFDRFFSGLRPYTHPGSEVWMILSDGCDVDMVQALAGRYGWRLNCCATSSNWVELNYIFRIERSGIP</sequence>
<dbReference type="SUPFAM" id="SSF53335">
    <property type="entry name" value="S-adenosyl-L-methionine-dependent methyltransferases"/>
    <property type="match status" value="1"/>
</dbReference>
<protein>
    <recommendedName>
        <fullName evidence="5">Methyltransferase small domain-containing protein</fullName>
    </recommendedName>
</protein>
<dbReference type="PANTHER" id="PTHR45875">
    <property type="entry name" value="METHYLTRANSFERASE N6AMT1"/>
    <property type="match status" value="1"/>
</dbReference>
<evidence type="ECO:0000256" key="4">
    <source>
        <dbReference type="ARBA" id="ARBA00022691"/>
    </source>
</evidence>
<dbReference type="AlphaFoldDB" id="A0A8J2UD31"/>
<dbReference type="Pfam" id="PF05175">
    <property type="entry name" value="MTS"/>
    <property type="match status" value="1"/>
</dbReference>
<gene>
    <name evidence="6" type="ORF">GCM10011511_24000</name>
</gene>
<dbReference type="InterPro" id="IPR002052">
    <property type="entry name" value="DNA_methylase_N6_adenine_CS"/>
</dbReference>
<accession>A0A8J2UD31</accession>
<evidence type="ECO:0000259" key="5">
    <source>
        <dbReference type="Pfam" id="PF05175"/>
    </source>
</evidence>
<name>A0A8J2UD31_9BACT</name>
<evidence type="ECO:0000256" key="3">
    <source>
        <dbReference type="ARBA" id="ARBA00022679"/>
    </source>
</evidence>
<dbReference type="GO" id="GO:0003676">
    <property type="term" value="F:nucleic acid binding"/>
    <property type="evidence" value="ECO:0007669"/>
    <property type="project" value="InterPro"/>
</dbReference>
<reference evidence="6" key="2">
    <citation type="submission" date="2020-09" db="EMBL/GenBank/DDBJ databases">
        <authorList>
            <person name="Sun Q."/>
            <person name="Zhou Y."/>
        </authorList>
    </citation>
    <scope>NUCLEOTIDE SEQUENCE</scope>
    <source>
        <strain evidence="6">CGMCC 1.15448</strain>
    </source>
</reference>
<dbReference type="PANTHER" id="PTHR45875:SF1">
    <property type="entry name" value="METHYLTRANSFERASE N6AMT1"/>
    <property type="match status" value="1"/>
</dbReference>
<keyword evidence="2" id="KW-0489">Methyltransferase</keyword>
<evidence type="ECO:0000256" key="2">
    <source>
        <dbReference type="ARBA" id="ARBA00022603"/>
    </source>
</evidence>
<comment type="similarity">
    <text evidence="1">Belongs to the eukaryotic/archaeal PrmC-related family.</text>
</comment>
<comment type="caution">
    <text evidence="6">The sequence shown here is derived from an EMBL/GenBank/DDBJ whole genome shotgun (WGS) entry which is preliminary data.</text>
</comment>
<dbReference type="InterPro" id="IPR052190">
    <property type="entry name" value="Euk-Arch_PrmC-MTase"/>
</dbReference>
<organism evidence="6 7">
    <name type="scientific">Puia dinghuensis</name>
    <dbReference type="NCBI Taxonomy" id="1792502"/>
    <lineage>
        <taxon>Bacteria</taxon>
        <taxon>Pseudomonadati</taxon>
        <taxon>Bacteroidota</taxon>
        <taxon>Chitinophagia</taxon>
        <taxon>Chitinophagales</taxon>
        <taxon>Chitinophagaceae</taxon>
        <taxon>Puia</taxon>
    </lineage>
</organism>
<keyword evidence="7" id="KW-1185">Reference proteome</keyword>
<keyword evidence="3" id="KW-0808">Transferase</keyword>
<dbReference type="GO" id="GO:0032259">
    <property type="term" value="P:methylation"/>
    <property type="evidence" value="ECO:0007669"/>
    <property type="project" value="UniProtKB-KW"/>
</dbReference>
<evidence type="ECO:0000256" key="1">
    <source>
        <dbReference type="ARBA" id="ARBA00006149"/>
    </source>
</evidence>
<dbReference type="GO" id="GO:0008276">
    <property type="term" value="F:protein methyltransferase activity"/>
    <property type="evidence" value="ECO:0007669"/>
    <property type="project" value="TreeGrafter"/>
</dbReference>
<dbReference type="CDD" id="cd02440">
    <property type="entry name" value="AdoMet_MTases"/>
    <property type="match status" value="1"/>
</dbReference>
<keyword evidence="4" id="KW-0949">S-adenosyl-L-methionine</keyword>
<proteinExistence type="inferred from homology"/>
<feature type="domain" description="Methyltransferase small" evidence="5">
    <location>
        <begin position="38"/>
        <end position="139"/>
    </location>
</feature>
<dbReference type="InterPro" id="IPR007848">
    <property type="entry name" value="Small_mtfrase_dom"/>
</dbReference>
<dbReference type="GO" id="GO:0035657">
    <property type="term" value="C:eRF1 methyltransferase complex"/>
    <property type="evidence" value="ECO:0007669"/>
    <property type="project" value="TreeGrafter"/>
</dbReference>
<dbReference type="RefSeq" id="WP_188931808.1">
    <property type="nucleotide sequence ID" value="NZ_BMJC01000002.1"/>
</dbReference>
<dbReference type="Proteomes" id="UP000607559">
    <property type="component" value="Unassembled WGS sequence"/>
</dbReference>
<dbReference type="GO" id="GO:0008757">
    <property type="term" value="F:S-adenosylmethionine-dependent methyltransferase activity"/>
    <property type="evidence" value="ECO:0007669"/>
    <property type="project" value="TreeGrafter"/>
</dbReference>
<dbReference type="PROSITE" id="PS00092">
    <property type="entry name" value="N6_MTASE"/>
    <property type="match status" value="1"/>
</dbReference>
<dbReference type="InterPro" id="IPR029063">
    <property type="entry name" value="SAM-dependent_MTases_sf"/>
</dbReference>